<accession>A0A8J5IDH8</accession>
<evidence type="ECO:0000256" key="1">
    <source>
        <dbReference type="SAM" id="MobiDB-lite"/>
    </source>
</evidence>
<proteinExistence type="predicted"/>
<feature type="compositionally biased region" description="Basic and acidic residues" evidence="1">
    <location>
        <begin position="299"/>
        <end position="309"/>
    </location>
</feature>
<name>A0A8J5IDH8_9STRA</name>
<dbReference type="AlphaFoldDB" id="A0A8J5IDH8"/>
<gene>
    <name evidence="2" type="ORF">JG688_00016821</name>
</gene>
<organism evidence="2 3">
    <name type="scientific">Phytophthora aleatoria</name>
    <dbReference type="NCBI Taxonomy" id="2496075"/>
    <lineage>
        <taxon>Eukaryota</taxon>
        <taxon>Sar</taxon>
        <taxon>Stramenopiles</taxon>
        <taxon>Oomycota</taxon>
        <taxon>Peronosporomycetes</taxon>
        <taxon>Peronosporales</taxon>
        <taxon>Peronosporaceae</taxon>
        <taxon>Phytophthora</taxon>
    </lineage>
</organism>
<reference evidence="2" key="1">
    <citation type="submission" date="2021-01" db="EMBL/GenBank/DDBJ databases">
        <title>Phytophthora aleatoria, a newly-described species from Pinus radiata is distinct from Phytophthora cactorum isolates based on comparative genomics.</title>
        <authorList>
            <person name="Mcdougal R."/>
            <person name="Panda P."/>
            <person name="Williams N."/>
            <person name="Studholme D.J."/>
        </authorList>
    </citation>
    <scope>NUCLEOTIDE SEQUENCE</scope>
    <source>
        <strain evidence="2">NZFS 4037</strain>
    </source>
</reference>
<protein>
    <submittedName>
        <fullName evidence="2">Uncharacterized protein</fullName>
    </submittedName>
</protein>
<feature type="region of interest" description="Disordered" evidence="1">
    <location>
        <begin position="299"/>
        <end position="318"/>
    </location>
</feature>
<evidence type="ECO:0000313" key="3">
    <source>
        <dbReference type="Proteomes" id="UP000709295"/>
    </source>
</evidence>
<evidence type="ECO:0000313" key="2">
    <source>
        <dbReference type="EMBL" id="KAG6944946.1"/>
    </source>
</evidence>
<dbReference type="EMBL" id="JAENGY010002232">
    <property type="protein sequence ID" value="KAG6944946.1"/>
    <property type="molecule type" value="Genomic_DNA"/>
</dbReference>
<sequence>MECKGALKIRWTTVEVAMLTVEWANVCASPGYKVLKGDDLNQAIFNRYNARCARTRQLRRSPHAVATQCDRMVRFARFVADFDRAELAKGRRVWLDLSNEEQLQFNIPNEWRRQVATFTLDILNTFKRSILPAENAHNIAKHKKAKKLAVEHKRVISKCSAKHKKVSSQSIAKHKKVTTSVESQPCWTTEEKVHVIKRCARFMKHKGFALEDVEKMTFDKSYKCLASSKRSSFSTWRKLRTLLSSWRFIRSFNVKHQPGWFELSETERDLLISWGDLPDNFEDIEVAVFAAMEGLAPKDIQDVKEERDPPVQSPRPPSPMAISLLQPAPLGPIPLLAELCPKDVNSESTETDETIERLLLEDEGVDTLGTNDELREPEACVIEPLGGKVFVPDDCIFVVERTHGMPEAPVVKHEVVRDQPLEPAPINSSEGRAKPLQLMLQTRKGKILADLRQLRATLEQENKCILESIPAEQFTDTNAVGLLKYVNLVLEQQNNRVLSVLRLAEETCSQNDAELESLVQNWLGSGLNPSCNGTIRLGVEVHGTAPNGFTL</sequence>
<dbReference type="Proteomes" id="UP000709295">
    <property type="component" value="Unassembled WGS sequence"/>
</dbReference>
<keyword evidence="3" id="KW-1185">Reference proteome</keyword>
<comment type="caution">
    <text evidence="2">The sequence shown here is derived from an EMBL/GenBank/DDBJ whole genome shotgun (WGS) entry which is preliminary data.</text>
</comment>